<feature type="region of interest" description="Disordered" evidence="8">
    <location>
        <begin position="239"/>
        <end position="260"/>
    </location>
</feature>
<name>A0A1G8BNV6_9PSED</name>
<keyword evidence="6 7" id="KW-0676">Redox-active center</keyword>
<dbReference type="InterPro" id="IPR009094">
    <property type="entry name" value="DiS-bond_isomerase_DsbC/G_N_sf"/>
</dbReference>
<comment type="similarity">
    <text evidence="2 7">Belongs to the thioredoxin family. DsbC subfamily.</text>
</comment>
<evidence type="ECO:0000256" key="8">
    <source>
        <dbReference type="SAM" id="MobiDB-lite"/>
    </source>
</evidence>
<evidence type="ECO:0000259" key="10">
    <source>
        <dbReference type="Pfam" id="PF13098"/>
    </source>
</evidence>
<dbReference type="SUPFAM" id="SSF52833">
    <property type="entry name" value="Thioredoxin-like"/>
    <property type="match status" value="1"/>
</dbReference>
<dbReference type="Gene3D" id="3.10.450.70">
    <property type="entry name" value="Disulphide bond isomerase, DsbC/G, N-terminal"/>
    <property type="match status" value="1"/>
</dbReference>
<evidence type="ECO:0000256" key="4">
    <source>
        <dbReference type="ARBA" id="ARBA00022764"/>
    </source>
</evidence>
<evidence type="ECO:0000313" key="11">
    <source>
        <dbReference type="EMBL" id="SDH34859.1"/>
    </source>
</evidence>
<feature type="chain" id="PRO_5010008967" description="Thiol:disulfide interchange protein" evidence="7">
    <location>
        <begin position="30"/>
        <end position="260"/>
    </location>
</feature>
<evidence type="ECO:0000313" key="12">
    <source>
        <dbReference type="Proteomes" id="UP000182894"/>
    </source>
</evidence>
<dbReference type="InterPro" id="IPR033954">
    <property type="entry name" value="DiS-bond_Isoase_DsbC/G"/>
</dbReference>
<dbReference type="Proteomes" id="UP000182894">
    <property type="component" value="Unassembled WGS sequence"/>
</dbReference>
<evidence type="ECO:0000256" key="6">
    <source>
        <dbReference type="ARBA" id="ARBA00023284"/>
    </source>
</evidence>
<comment type="subcellular location">
    <subcellularLocation>
        <location evidence="1 7">Periplasm</location>
    </subcellularLocation>
</comment>
<feature type="domain" description="Disulphide bond isomerase DsbC/G N-terminal" evidence="9">
    <location>
        <begin position="37"/>
        <end position="94"/>
    </location>
</feature>
<dbReference type="CDD" id="cd03020">
    <property type="entry name" value="DsbA_DsbC_DsbG"/>
    <property type="match status" value="1"/>
</dbReference>
<dbReference type="GO" id="GO:0042597">
    <property type="term" value="C:periplasmic space"/>
    <property type="evidence" value="ECO:0007669"/>
    <property type="project" value="UniProtKB-SubCell"/>
</dbReference>
<dbReference type="EMBL" id="FNCO01000006">
    <property type="protein sequence ID" value="SDH34859.1"/>
    <property type="molecule type" value="Genomic_DNA"/>
</dbReference>
<organism evidence="11 12">
    <name type="scientific">Pseudomonas abietaniphila</name>
    <dbReference type="NCBI Taxonomy" id="89065"/>
    <lineage>
        <taxon>Bacteria</taxon>
        <taxon>Pseudomonadati</taxon>
        <taxon>Pseudomonadota</taxon>
        <taxon>Gammaproteobacteria</taxon>
        <taxon>Pseudomonadales</taxon>
        <taxon>Pseudomonadaceae</taxon>
        <taxon>Pseudomonas</taxon>
    </lineage>
</organism>
<comment type="function">
    <text evidence="7">Required for disulfide bond formation in some periplasmic proteins. Acts by transferring its disulfide bond to other proteins and is reduced in the process.</text>
</comment>
<dbReference type="InterPro" id="IPR012336">
    <property type="entry name" value="Thioredoxin-like_fold"/>
</dbReference>
<gene>
    <name evidence="11" type="ORF">SAMN05216605_10629</name>
</gene>
<evidence type="ECO:0000256" key="3">
    <source>
        <dbReference type="ARBA" id="ARBA00022729"/>
    </source>
</evidence>
<evidence type="ECO:0000256" key="5">
    <source>
        <dbReference type="ARBA" id="ARBA00023157"/>
    </source>
</evidence>
<keyword evidence="12" id="KW-1185">Reference proteome</keyword>
<feature type="signal peptide" evidence="7">
    <location>
        <begin position="1"/>
        <end position="29"/>
    </location>
</feature>
<keyword evidence="4 7" id="KW-0574">Periplasm</keyword>
<evidence type="ECO:0000256" key="7">
    <source>
        <dbReference type="RuleBase" id="RU364038"/>
    </source>
</evidence>
<reference evidence="12" key="1">
    <citation type="submission" date="2016-10" db="EMBL/GenBank/DDBJ databases">
        <authorList>
            <person name="Varghese N."/>
            <person name="Submissions S."/>
        </authorList>
    </citation>
    <scope>NUCLEOTIDE SEQUENCE [LARGE SCALE GENOMIC DNA]</scope>
    <source>
        <strain evidence="12">ATCC 700689</strain>
    </source>
</reference>
<protein>
    <recommendedName>
        <fullName evidence="7">Thiol:disulfide interchange protein</fullName>
    </recommendedName>
</protein>
<dbReference type="InterPro" id="IPR018950">
    <property type="entry name" value="DiS-bond_isomerase_DsbC/G_N"/>
</dbReference>
<dbReference type="NCBIfam" id="NF008657">
    <property type="entry name" value="PRK11657.1"/>
    <property type="match status" value="1"/>
</dbReference>
<dbReference type="InterPro" id="IPR036249">
    <property type="entry name" value="Thioredoxin-like_sf"/>
</dbReference>
<dbReference type="RefSeq" id="WP_074752897.1">
    <property type="nucleotide sequence ID" value="NZ_FNCO01000006.1"/>
</dbReference>
<dbReference type="OrthoDB" id="5298214at2"/>
<proteinExistence type="inferred from homology"/>
<dbReference type="PANTHER" id="PTHR35272:SF4">
    <property type="entry name" value="THIOL:DISULFIDE INTERCHANGE PROTEIN DSBG"/>
    <property type="match status" value="1"/>
</dbReference>
<dbReference type="SUPFAM" id="SSF54423">
    <property type="entry name" value="DsbC/DsbG N-terminal domain-like"/>
    <property type="match status" value="1"/>
</dbReference>
<evidence type="ECO:0000256" key="1">
    <source>
        <dbReference type="ARBA" id="ARBA00004418"/>
    </source>
</evidence>
<evidence type="ECO:0000256" key="2">
    <source>
        <dbReference type="ARBA" id="ARBA00009813"/>
    </source>
</evidence>
<dbReference type="PANTHER" id="PTHR35272">
    <property type="entry name" value="THIOL:DISULFIDE INTERCHANGE PROTEIN DSBC-RELATED"/>
    <property type="match status" value="1"/>
</dbReference>
<dbReference type="InterPro" id="IPR051470">
    <property type="entry name" value="Thiol:disulfide_interchange"/>
</dbReference>
<dbReference type="Pfam" id="PF13098">
    <property type="entry name" value="Thioredoxin_2"/>
    <property type="match status" value="1"/>
</dbReference>
<dbReference type="STRING" id="89065.SAMN05216605_10629"/>
<sequence length="260" mass="28393">MKAQFTRRLNLSILAAASLLALQSTLLHAEELPDPIKALEAKGATIKGSFDAPGGLKGYAAEYQKQGMALYLTPDGKHVLAGNLFDEKGEDLSEAPLQKLVYEPMTKAMWSQMETSTWIADGAKSAPKVIYLFSDANCPYCNMFWEQARPWVKSGKVQLRHIMVGVIREDSAAKAAALLSDANPEVALQKHEQAGKSSTLKALDKIPKDIQAKLDANMKLMEDMGLSATPSIFYKDENGNVQQQQGAPRPEVLAKMMGPK</sequence>
<keyword evidence="5" id="KW-1015">Disulfide bond</keyword>
<keyword evidence="3 7" id="KW-0732">Signal</keyword>
<feature type="domain" description="Thioredoxin-like fold" evidence="10">
    <location>
        <begin position="125"/>
        <end position="256"/>
    </location>
</feature>
<dbReference type="AlphaFoldDB" id="A0A1G8BNV6"/>
<evidence type="ECO:0000259" key="9">
    <source>
        <dbReference type="Pfam" id="PF10411"/>
    </source>
</evidence>
<dbReference type="Gene3D" id="3.40.30.10">
    <property type="entry name" value="Glutaredoxin"/>
    <property type="match status" value="1"/>
</dbReference>
<dbReference type="Pfam" id="PF10411">
    <property type="entry name" value="DsbC_N"/>
    <property type="match status" value="1"/>
</dbReference>
<accession>A0A1G8BNV6</accession>